<accession>A0A9X2ZCU9</accession>
<dbReference type="AlphaFoldDB" id="A0A9X2ZCU9"/>
<sequence length="418" mass="48894">MKKIVFICFSVILFSCKNQDNKNIQTISHLIKAEKASLNNEIRALIPKEYNSDSITTETIDFDNDSKKDYICTVYDSKKDLNIEYWITSGYKLFLQHEFHGSINYKFFVNLDNDNLMELFRASGEEDGIDYAFYDIKNNKLEPLLYFTPILIDESKPNNYFFGYPWDISGILISDNKLLSSTINSIERDGNILIPTNQKSLPVIFFNGKTTQPEIKYDNNIKKEYFSLEKIISLVKTKDNKDLKTLESLKSELVSYKIKKEVKCDLNSDGKEDLILIFEPEKIKPLEEYGSSLMNSPIYVMINVEQDRYIVIKNENLIYTATYNCPNMGVKKLIAENNNFFIEQSTCDKFDDLQNDNITFKYDIKTKSITLEKFKRDYFERKDNSEMLPPSIMATPINFGKVLFEDYDSRREYDKNNK</sequence>
<evidence type="ECO:0008006" key="3">
    <source>
        <dbReference type="Google" id="ProtNLM"/>
    </source>
</evidence>
<protein>
    <recommendedName>
        <fullName evidence="3">Lipoprotein</fullName>
    </recommendedName>
</protein>
<comment type="caution">
    <text evidence="1">The sequence shown here is derived from an EMBL/GenBank/DDBJ whole genome shotgun (WGS) entry which is preliminary data.</text>
</comment>
<dbReference type="PROSITE" id="PS51257">
    <property type="entry name" value="PROKAR_LIPOPROTEIN"/>
    <property type="match status" value="1"/>
</dbReference>
<keyword evidence="2" id="KW-1185">Reference proteome</keyword>
<proteinExistence type="predicted"/>
<reference evidence="1" key="1">
    <citation type="submission" date="2022-10" db="EMBL/GenBank/DDBJ databases">
        <title>Two novel species of Flavobacterium.</title>
        <authorList>
            <person name="Liu Q."/>
            <person name="Xin Y.-H."/>
        </authorList>
    </citation>
    <scope>NUCLEOTIDE SEQUENCE</scope>
    <source>
        <strain evidence="1">LS1R49</strain>
    </source>
</reference>
<gene>
    <name evidence="1" type="ORF">OIU83_01835</name>
</gene>
<dbReference type="Proteomes" id="UP001151079">
    <property type="component" value="Unassembled WGS sequence"/>
</dbReference>
<dbReference type="RefSeq" id="WP_264204574.1">
    <property type="nucleotide sequence ID" value="NZ_JAOZEW010000001.1"/>
</dbReference>
<dbReference type="EMBL" id="JAOZEW010000001">
    <property type="protein sequence ID" value="MCV9926376.1"/>
    <property type="molecule type" value="Genomic_DNA"/>
</dbReference>
<organism evidence="1 2">
    <name type="scientific">Flavobacterium shii</name>
    <dbReference type="NCBI Taxonomy" id="2987687"/>
    <lineage>
        <taxon>Bacteria</taxon>
        <taxon>Pseudomonadati</taxon>
        <taxon>Bacteroidota</taxon>
        <taxon>Flavobacteriia</taxon>
        <taxon>Flavobacteriales</taxon>
        <taxon>Flavobacteriaceae</taxon>
        <taxon>Flavobacterium</taxon>
    </lineage>
</organism>
<evidence type="ECO:0000313" key="1">
    <source>
        <dbReference type="EMBL" id="MCV9926376.1"/>
    </source>
</evidence>
<name>A0A9X2ZCU9_9FLAO</name>
<evidence type="ECO:0000313" key="2">
    <source>
        <dbReference type="Proteomes" id="UP001151079"/>
    </source>
</evidence>